<sequence length="484" mass="54355">MAAAKDDRLSALPDDLLQHILSFAPPKTGASTGVLSRRWRPVWLRSGALNLDSEPYAATIRATNYLEPYAYGGYIQRTSYTDSLFLPDAVKVLDALRRAAADLKSLTLSLDKSAYSGAKQYRFIMCKEEKRKEKAHDRVGGVVLAHPAAAELEELRVRCRPDDYRYRPWLLSLPCAATLRVLEAGAHLLRHPSTASNCAVHRHDVVDAAPALTNLVLVDIAHKPAVKPDLARWIFCGPGFRARLRLRCQTVTAFVLEGFPVKLSLTSPTPALARVDLDVSRHEYRVQQYYKPVSRILTSFTGTRALKLRLRCIDDIVAGVIFPTFPNLELLEVEGRYKYMNKHTGLAMARLLNSCPAMSELRLRLNMEYDYDYERKIGNMGGGPFPQSMERFNRLAPMLSAHRDIVQLGGVSELPGSLTNNNCTFSCLQKSLRKVTLKFKAMEVNCFQVQLAKFLVENAMVLKEMQVDDGDQFSSDHINLKLAR</sequence>
<dbReference type="InterPro" id="IPR055302">
    <property type="entry name" value="F-box_dom-containing"/>
</dbReference>
<dbReference type="InterPro" id="IPR036047">
    <property type="entry name" value="F-box-like_dom_sf"/>
</dbReference>
<accession>M8D361</accession>
<name>M8D361_AEGTA</name>
<protein>
    <submittedName>
        <fullName evidence="1">Uncharacterized protein</fullName>
    </submittedName>
</protein>
<organism evidence="1">
    <name type="scientific">Aegilops tauschii</name>
    <name type="common">Tausch's goatgrass</name>
    <name type="synonym">Aegilops squarrosa</name>
    <dbReference type="NCBI Taxonomy" id="37682"/>
    <lineage>
        <taxon>Eukaryota</taxon>
        <taxon>Viridiplantae</taxon>
        <taxon>Streptophyta</taxon>
        <taxon>Embryophyta</taxon>
        <taxon>Tracheophyta</taxon>
        <taxon>Spermatophyta</taxon>
        <taxon>Magnoliopsida</taxon>
        <taxon>Liliopsida</taxon>
        <taxon>Poales</taxon>
        <taxon>Poaceae</taxon>
        <taxon>BOP clade</taxon>
        <taxon>Pooideae</taxon>
        <taxon>Triticodae</taxon>
        <taxon>Triticeae</taxon>
        <taxon>Triticinae</taxon>
        <taxon>Aegilops</taxon>
    </lineage>
</organism>
<dbReference type="EnsemblPlants" id="EMT30701">
    <property type="protein sequence ID" value="EMT30701"/>
    <property type="gene ID" value="F775_04973"/>
</dbReference>
<dbReference type="InterPro" id="IPR053781">
    <property type="entry name" value="F-box_AtFBL13-like"/>
</dbReference>
<dbReference type="CDD" id="cd22160">
    <property type="entry name" value="F-box_AtFBL13-like"/>
    <property type="match status" value="1"/>
</dbReference>
<dbReference type="Gene3D" id="1.20.1280.50">
    <property type="match status" value="1"/>
</dbReference>
<dbReference type="PANTHER" id="PTHR32141:SF78">
    <property type="entry name" value="F-BOX DOMAIN-CONTAINING PROTEIN"/>
    <property type="match status" value="1"/>
</dbReference>
<proteinExistence type="predicted"/>
<dbReference type="SUPFAM" id="SSF81383">
    <property type="entry name" value="F-box domain"/>
    <property type="match status" value="1"/>
</dbReference>
<reference evidence="1" key="1">
    <citation type="submission" date="2015-06" db="UniProtKB">
        <authorList>
            <consortium name="EnsemblPlants"/>
        </authorList>
    </citation>
    <scope>IDENTIFICATION</scope>
</reference>
<dbReference type="PANTHER" id="PTHR32141">
    <property type="match status" value="1"/>
</dbReference>
<dbReference type="AlphaFoldDB" id="M8D361"/>
<evidence type="ECO:0000313" key="1">
    <source>
        <dbReference type="EnsemblPlants" id="EMT30701"/>
    </source>
</evidence>